<feature type="compositionally biased region" description="Polar residues" evidence="1">
    <location>
        <begin position="49"/>
        <end position="68"/>
    </location>
</feature>
<evidence type="ECO:0000313" key="4">
    <source>
        <dbReference type="Proteomes" id="UP000271241"/>
    </source>
</evidence>
<dbReference type="EMBL" id="KZ993613">
    <property type="protein sequence ID" value="RKP04576.1"/>
    <property type="molecule type" value="Genomic_DNA"/>
</dbReference>
<protein>
    <submittedName>
        <fullName evidence="3">Uncharacterized protein</fullName>
    </submittedName>
</protein>
<feature type="signal peptide" evidence="2">
    <location>
        <begin position="1"/>
        <end position="19"/>
    </location>
</feature>
<dbReference type="AlphaFoldDB" id="A0A4P9XG37"/>
<gene>
    <name evidence="3" type="ORF">THASP1DRAFT_33641</name>
</gene>
<evidence type="ECO:0000256" key="1">
    <source>
        <dbReference type="SAM" id="MobiDB-lite"/>
    </source>
</evidence>
<organism evidence="3 4">
    <name type="scientific">Thamnocephalis sphaerospora</name>
    <dbReference type="NCBI Taxonomy" id="78915"/>
    <lineage>
        <taxon>Eukaryota</taxon>
        <taxon>Fungi</taxon>
        <taxon>Fungi incertae sedis</taxon>
        <taxon>Zoopagomycota</taxon>
        <taxon>Zoopagomycotina</taxon>
        <taxon>Zoopagomycetes</taxon>
        <taxon>Zoopagales</taxon>
        <taxon>Sigmoideomycetaceae</taxon>
        <taxon>Thamnocephalis</taxon>
    </lineage>
</organism>
<keyword evidence="4" id="KW-1185">Reference proteome</keyword>
<sequence>MKFAHLVIVVVAGAAQHSAFSGATPVPQWDDGSLDSFMPIRRPFASQGAERSSTSDGTSNMLQTSDTPRTLAPLPLNDLGSFGSQSNFMGDQESRLKFGSRMNDMGSQEAPLKFGSRMGGNSQGSIM</sequence>
<evidence type="ECO:0000313" key="3">
    <source>
        <dbReference type="EMBL" id="RKP04576.1"/>
    </source>
</evidence>
<evidence type="ECO:0000256" key="2">
    <source>
        <dbReference type="SAM" id="SignalP"/>
    </source>
</evidence>
<feature type="region of interest" description="Disordered" evidence="1">
    <location>
        <begin position="42"/>
        <end position="127"/>
    </location>
</feature>
<reference evidence="4" key="1">
    <citation type="journal article" date="2018" name="Nat. Microbiol.">
        <title>Leveraging single-cell genomics to expand the fungal tree of life.</title>
        <authorList>
            <person name="Ahrendt S.R."/>
            <person name="Quandt C.A."/>
            <person name="Ciobanu D."/>
            <person name="Clum A."/>
            <person name="Salamov A."/>
            <person name="Andreopoulos B."/>
            <person name="Cheng J.F."/>
            <person name="Woyke T."/>
            <person name="Pelin A."/>
            <person name="Henrissat B."/>
            <person name="Reynolds N.K."/>
            <person name="Benny G.L."/>
            <person name="Smith M.E."/>
            <person name="James T.Y."/>
            <person name="Grigoriev I.V."/>
        </authorList>
    </citation>
    <scope>NUCLEOTIDE SEQUENCE [LARGE SCALE GENOMIC DNA]</scope>
    <source>
        <strain evidence="4">RSA 1356</strain>
    </source>
</reference>
<name>A0A4P9XG37_9FUNG</name>
<feature type="chain" id="PRO_5020245765" evidence="2">
    <location>
        <begin position="20"/>
        <end position="127"/>
    </location>
</feature>
<keyword evidence="2" id="KW-0732">Signal</keyword>
<accession>A0A4P9XG37</accession>
<proteinExistence type="predicted"/>
<feature type="compositionally biased region" description="Gly residues" evidence="1">
    <location>
        <begin position="117"/>
        <end position="127"/>
    </location>
</feature>
<dbReference type="Proteomes" id="UP000271241">
    <property type="component" value="Unassembled WGS sequence"/>
</dbReference>